<comment type="caution">
    <text evidence="2">The sequence shown here is derived from an EMBL/GenBank/DDBJ whole genome shotgun (WGS) entry which is preliminary data.</text>
</comment>
<evidence type="ECO:0000259" key="1">
    <source>
        <dbReference type="Pfam" id="PF02481"/>
    </source>
</evidence>
<dbReference type="Proteomes" id="UP000249915">
    <property type="component" value="Unassembled WGS sequence"/>
</dbReference>
<evidence type="ECO:0000313" key="3">
    <source>
        <dbReference type="Proteomes" id="UP000249915"/>
    </source>
</evidence>
<protein>
    <recommendedName>
        <fullName evidence="1">Smf/DprA SLOG domain-containing protein</fullName>
    </recommendedName>
</protein>
<name>A0A2V4ACE4_9PSEU</name>
<accession>A0A2V4ACE4</accession>
<evidence type="ECO:0000313" key="2">
    <source>
        <dbReference type="EMBL" id="PXY16813.1"/>
    </source>
</evidence>
<dbReference type="Pfam" id="PF02481">
    <property type="entry name" value="DNA_processg_A"/>
    <property type="match status" value="1"/>
</dbReference>
<reference evidence="2 3" key="1">
    <citation type="submission" date="2016-07" db="EMBL/GenBank/DDBJ databases">
        <title>Draft genome sequence of Prauserella muralis DSM 45305, isolated from a mould-covered wall in an indoor environment.</title>
        <authorList>
            <person name="Ruckert C."/>
            <person name="Albersmeier A."/>
            <person name="Jiang C.-L."/>
            <person name="Jiang Y."/>
            <person name="Kalinowski J."/>
            <person name="Schneider O."/>
            <person name="Winkler A."/>
            <person name="Zotchev S.B."/>
        </authorList>
    </citation>
    <scope>NUCLEOTIDE SEQUENCE [LARGE SCALE GENOMIC DNA]</scope>
    <source>
        <strain evidence="2 3">DSM 45305</strain>
    </source>
</reference>
<dbReference type="SUPFAM" id="SSF102405">
    <property type="entry name" value="MCP/YpsA-like"/>
    <property type="match status" value="1"/>
</dbReference>
<keyword evidence="3" id="KW-1185">Reference proteome</keyword>
<organism evidence="2 3">
    <name type="scientific">Prauserella muralis</name>
    <dbReference type="NCBI Taxonomy" id="588067"/>
    <lineage>
        <taxon>Bacteria</taxon>
        <taxon>Bacillati</taxon>
        <taxon>Actinomycetota</taxon>
        <taxon>Actinomycetes</taxon>
        <taxon>Pseudonocardiales</taxon>
        <taxon>Pseudonocardiaceae</taxon>
        <taxon>Prauserella</taxon>
    </lineage>
</organism>
<dbReference type="OrthoDB" id="3620498at2"/>
<dbReference type="Gene3D" id="3.40.50.450">
    <property type="match status" value="1"/>
</dbReference>
<dbReference type="RefSeq" id="WP_051171775.1">
    <property type="nucleotide sequence ID" value="NZ_MASW01000019.1"/>
</dbReference>
<feature type="domain" description="Smf/DprA SLOG" evidence="1">
    <location>
        <begin position="12"/>
        <end position="161"/>
    </location>
</feature>
<dbReference type="EMBL" id="MASW01000019">
    <property type="protein sequence ID" value="PXY16813.1"/>
    <property type="molecule type" value="Genomic_DNA"/>
</dbReference>
<gene>
    <name evidence="2" type="ORF">BAY60_35350</name>
</gene>
<dbReference type="InterPro" id="IPR057666">
    <property type="entry name" value="DrpA_SLOG"/>
</dbReference>
<proteinExistence type="predicted"/>
<sequence length="162" mass="17419">MTSAKERASVPRHVTITGTRSITAQAETQLTGLFDDYLRPFADPNATFYLGGAAGIDTSALDWLAEHTQAALTVVVPCTVADQPAVAGEAIHRWQRGGRLAGVVELRAEKLGSSAYHARNRWMVDRSGFVIGFPQGSDSTSGTWYTVNYAADQGKPRLVVPV</sequence>
<dbReference type="AlphaFoldDB" id="A0A2V4ACE4"/>